<gene>
    <name evidence="2" type="ORF">SDC9_209627</name>
</gene>
<dbReference type="EMBL" id="VSSQ01139130">
    <property type="protein sequence ID" value="MPN61882.1"/>
    <property type="molecule type" value="Genomic_DNA"/>
</dbReference>
<name>A0A645JFA9_9ZZZZ</name>
<dbReference type="AlphaFoldDB" id="A0A645JFA9"/>
<organism evidence="2">
    <name type="scientific">bioreactor metagenome</name>
    <dbReference type="NCBI Taxonomy" id="1076179"/>
    <lineage>
        <taxon>unclassified sequences</taxon>
        <taxon>metagenomes</taxon>
        <taxon>ecological metagenomes</taxon>
    </lineage>
</organism>
<accession>A0A645JFA9</accession>
<feature type="transmembrane region" description="Helical" evidence="1">
    <location>
        <begin position="79"/>
        <end position="97"/>
    </location>
</feature>
<evidence type="ECO:0008006" key="3">
    <source>
        <dbReference type="Google" id="ProtNLM"/>
    </source>
</evidence>
<keyword evidence="1" id="KW-1133">Transmembrane helix</keyword>
<proteinExistence type="predicted"/>
<keyword evidence="1" id="KW-0812">Transmembrane</keyword>
<evidence type="ECO:0000256" key="1">
    <source>
        <dbReference type="SAM" id="Phobius"/>
    </source>
</evidence>
<keyword evidence="1" id="KW-0472">Membrane</keyword>
<reference evidence="2" key="1">
    <citation type="submission" date="2019-08" db="EMBL/GenBank/DDBJ databases">
        <authorList>
            <person name="Kucharzyk K."/>
            <person name="Murdoch R.W."/>
            <person name="Higgins S."/>
            <person name="Loffler F."/>
        </authorList>
    </citation>
    <scope>NUCLEOTIDE SEQUENCE</scope>
</reference>
<feature type="transmembrane region" description="Helical" evidence="1">
    <location>
        <begin position="21"/>
        <end position="45"/>
    </location>
</feature>
<comment type="caution">
    <text evidence="2">The sequence shown here is derived from an EMBL/GenBank/DDBJ whole genome shotgun (WGS) entry which is preliminary data.</text>
</comment>
<protein>
    <recommendedName>
        <fullName evidence="3">Transmembrane protein</fullName>
    </recommendedName>
</protein>
<evidence type="ECO:0000313" key="2">
    <source>
        <dbReference type="EMBL" id="MPN61882.1"/>
    </source>
</evidence>
<sequence>MPFYDHKKVYIFLNIQIQDIIIGNILFQFIFVQFVILCLVFLHLLYRPASGQFQCIIALIIVKNIVIKDFYRGHSILIFYLESVLSVLLQISTFHLGNFPCRVFAQISAQDKPQRDIILGVI</sequence>